<reference evidence="1" key="2">
    <citation type="journal article" date="2023" name="IMA Fungus">
        <title>Comparative genomic study of the Penicillium genus elucidates a diverse pangenome and 15 lateral gene transfer events.</title>
        <authorList>
            <person name="Petersen C."/>
            <person name="Sorensen T."/>
            <person name="Nielsen M.R."/>
            <person name="Sondergaard T.E."/>
            <person name="Sorensen J.L."/>
            <person name="Fitzpatrick D.A."/>
            <person name="Frisvad J.C."/>
            <person name="Nielsen K.L."/>
        </authorList>
    </citation>
    <scope>NUCLEOTIDE SEQUENCE</scope>
    <source>
        <strain evidence="1">IBT 21472</strain>
    </source>
</reference>
<accession>A0A9W9U6T3</accession>
<dbReference type="EMBL" id="JAPZBO010000005">
    <property type="protein sequence ID" value="KAJ5316430.1"/>
    <property type="molecule type" value="Genomic_DNA"/>
</dbReference>
<protein>
    <submittedName>
        <fullName evidence="1">Uncharacterized protein</fullName>
    </submittedName>
</protein>
<keyword evidence="2" id="KW-1185">Reference proteome</keyword>
<evidence type="ECO:0000313" key="2">
    <source>
        <dbReference type="Proteomes" id="UP001147746"/>
    </source>
</evidence>
<comment type="caution">
    <text evidence="1">The sequence shown here is derived from an EMBL/GenBank/DDBJ whole genome shotgun (WGS) entry which is preliminary data.</text>
</comment>
<organism evidence="1 2">
    <name type="scientific">Penicillium atrosanguineum</name>
    <dbReference type="NCBI Taxonomy" id="1132637"/>
    <lineage>
        <taxon>Eukaryota</taxon>
        <taxon>Fungi</taxon>
        <taxon>Dikarya</taxon>
        <taxon>Ascomycota</taxon>
        <taxon>Pezizomycotina</taxon>
        <taxon>Eurotiomycetes</taxon>
        <taxon>Eurotiomycetidae</taxon>
        <taxon>Eurotiales</taxon>
        <taxon>Aspergillaceae</taxon>
        <taxon>Penicillium</taxon>
    </lineage>
</organism>
<proteinExistence type="predicted"/>
<dbReference type="AlphaFoldDB" id="A0A9W9U6T3"/>
<name>A0A9W9U6T3_9EURO</name>
<evidence type="ECO:0000313" key="1">
    <source>
        <dbReference type="EMBL" id="KAJ5316430.1"/>
    </source>
</evidence>
<sequence>MNIEVPCHCSIETLQILSELQNVHAVVHVETALDLIHRACGQGKNMIECKDCAKTPQTSIGTLPALSEQCLPLFEALCSAYDISTQPGFFDSAMLAVDQTASSFICIRSKVILGQTELDEDETRLLVRTLLGRSLMKLVELMEDLKGLLSAMLDNSHTHRNGIASIRACESSMESIISRLAVLMQIIEGECNTAPLP</sequence>
<reference evidence="1" key="1">
    <citation type="submission" date="2022-12" db="EMBL/GenBank/DDBJ databases">
        <authorList>
            <person name="Petersen C."/>
        </authorList>
    </citation>
    <scope>NUCLEOTIDE SEQUENCE</scope>
    <source>
        <strain evidence="1">IBT 21472</strain>
    </source>
</reference>
<gene>
    <name evidence="1" type="ORF">N7476_006737</name>
</gene>
<dbReference type="Proteomes" id="UP001147746">
    <property type="component" value="Unassembled WGS sequence"/>
</dbReference>